<evidence type="ECO:0000313" key="2">
    <source>
        <dbReference type="EMBL" id="KQB85934.1"/>
    </source>
</evidence>
<dbReference type="Pfam" id="PF03013">
    <property type="entry name" value="Pyr_excise"/>
    <property type="match status" value="1"/>
</dbReference>
<keyword evidence="3" id="KW-1185">Reference proteome</keyword>
<dbReference type="EMBL" id="LKEV01000005">
    <property type="protein sequence ID" value="KQB85934.1"/>
    <property type="molecule type" value="Genomic_DNA"/>
</dbReference>
<feature type="region of interest" description="Disordered" evidence="1">
    <location>
        <begin position="22"/>
        <end position="42"/>
    </location>
</feature>
<organism evidence="2 3">
    <name type="scientific">Corynebacterium lowii</name>
    <dbReference type="NCBI Taxonomy" id="1544413"/>
    <lineage>
        <taxon>Bacteria</taxon>
        <taxon>Bacillati</taxon>
        <taxon>Actinomycetota</taxon>
        <taxon>Actinomycetes</taxon>
        <taxon>Mycobacteriales</taxon>
        <taxon>Corynebacteriaceae</taxon>
        <taxon>Corynebacterium</taxon>
    </lineage>
</organism>
<dbReference type="InterPro" id="IPR004260">
    <property type="entry name" value="Pyr-dimer_DNA_glycosylase"/>
</dbReference>
<reference evidence="2 3" key="1">
    <citation type="submission" date="2015-10" db="EMBL/GenBank/DDBJ databases">
        <title>Corynebacteirum lowii and Corynebacterium oculi species nova, derived from human clinical disease and and emended description of Corynebacterium mastiditis.</title>
        <authorList>
            <person name="Bernard K."/>
            <person name="Pacheco A.L."/>
            <person name="Mcdougall C."/>
            <person name="Burtx T."/>
            <person name="Weibe D."/>
            <person name="Tyler S."/>
            <person name="Olson A.B."/>
            <person name="Cnockaert M."/>
            <person name="Eguchi H."/>
            <person name="Kuwahara T."/>
            <person name="Nakayama-Imaohji H."/>
            <person name="Boudewijins M."/>
            <person name="Van Hoecke F."/>
            <person name="Bernier A.-M."/>
            <person name="Vandamme P."/>
        </authorList>
    </citation>
    <scope>NUCLEOTIDE SEQUENCE [LARGE SCALE GENOMIC DNA]</scope>
    <source>
        <strain evidence="2 3">NML 130206</strain>
    </source>
</reference>
<dbReference type="PATRIC" id="fig|1544413.3.peg.1681"/>
<evidence type="ECO:0000313" key="3">
    <source>
        <dbReference type="Proteomes" id="UP000050488"/>
    </source>
</evidence>
<protein>
    <submittedName>
        <fullName evidence="2">Uncharacterized protein</fullName>
    </submittedName>
</protein>
<dbReference type="Proteomes" id="UP000050488">
    <property type="component" value="Unassembled WGS sequence"/>
</dbReference>
<sequence>MRICAAPSMRLTRRRITNKHFTKRAAPARDSPGSEVCPGISPRRARRAGAAPCWSPRGSSRPAPLRLCLVPRHDPRRPSERVGLRGTALRISSLHPNLVDSKSLVAYWREALLVQNVLRGLTRAYRNHPQLDGVRSYPDPVGAVCFHLHGLVDDTDQRGCRLNLDLVRLTVNSPRDVRLSMRSGGVAYERDLLLDKVTRRDPRLAASWSRGSHLRHRCMNCSMLCRAGWSPGRSSCPTSKVPPQGKER</sequence>
<dbReference type="AlphaFoldDB" id="A0A0Q0UDG4"/>
<comment type="caution">
    <text evidence="2">The sequence shown here is derived from an EMBL/GenBank/DDBJ whole genome shotgun (WGS) entry which is preliminary data.</text>
</comment>
<evidence type="ECO:0000256" key="1">
    <source>
        <dbReference type="SAM" id="MobiDB-lite"/>
    </source>
</evidence>
<proteinExistence type="predicted"/>
<name>A0A0Q0UDG4_9CORY</name>
<accession>A0A0Q0UDG4</accession>
<gene>
    <name evidence="2" type="ORF">Clow_01676</name>
</gene>